<comment type="caution">
    <text evidence="5">The sequence shown here is derived from an EMBL/GenBank/DDBJ whole genome shotgun (WGS) entry which is preliminary data.</text>
</comment>
<evidence type="ECO:0000256" key="1">
    <source>
        <dbReference type="ARBA" id="ARBA00023015"/>
    </source>
</evidence>
<keyword evidence="3" id="KW-0804">Transcription</keyword>
<evidence type="ECO:0000259" key="4">
    <source>
        <dbReference type="PROSITE" id="PS50949"/>
    </source>
</evidence>
<dbReference type="AlphaFoldDB" id="A0A7K1KYH0"/>
<dbReference type="InterPro" id="IPR011663">
    <property type="entry name" value="UTRA"/>
</dbReference>
<feature type="domain" description="HTH gntR-type" evidence="4">
    <location>
        <begin position="41"/>
        <end position="108"/>
    </location>
</feature>
<accession>A0A7K1KYH0</accession>
<dbReference type="Proteomes" id="UP000432015">
    <property type="component" value="Unassembled WGS sequence"/>
</dbReference>
<gene>
    <name evidence="5" type="ORF">GNZ18_11375</name>
</gene>
<dbReference type="InterPro" id="IPR036390">
    <property type="entry name" value="WH_DNA-bd_sf"/>
</dbReference>
<keyword evidence="6" id="KW-1185">Reference proteome</keyword>
<evidence type="ECO:0000256" key="2">
    <source>
        <dbReference type="ARBA" id="ARBA00023125"/>
    </source>
</evidence>
<proteinExistence type="predicted"/>
<dbReference type="SUPFAM" id="SSF64288">
    <property type="entry name" value="Chorismate lyase-like"/>
    <property type="match status" value="1"/>
</dbReference>
<dbReference type="GO" id="GO:0045892">
    <property type="term" value="P:negative regulation of DNA-templated transcription"/>
    <property type="evidence" value="ECO:0007669"/>
    <property type="project" value="TreeGrafter"/>
</dbReference>
<dbReference type="CDD" id="cd07377">
    <property type="entry name" value="WHTH_GntR"/>
    <property type="match status" value="1"/>
</dbReference>
<dbReference type="Gene3D" id="3.40.1410.10">
    <property type="entry name" value="Chorismate lyase-like"/>
    <property type="match status" value="1"/>
</dbReference>
<dbReference type="InterPro" id="IPR028978">
    <property type="entry name" value="Chorismate_lyase_/UTRA_dom_sf"/>
</dbReference>
<evidence type="ECO:0000313" key="6">
    <source>
        <dbReference type="Proteomes" id="UP000432015"/>
    </source>
</evidence>
<dbReference type="PANTHER" id="PTHR44846:SF1">
    <property type="entry name" value="MANNOSYL-D-GLYCERATE TRANSPORT_METABOLISM SYSTEM REPRESSOR MNGR-RELATED"/>
    <property type="match status" value="1"/>
</dbReference>
<dbReference type="Gene3D" id="1.10.10.10">
    <property type="entry name" value="Winged helix-like DNA-binding domain superfamily/Winged helix DNA-binding domain"/>
    <property type="match status" value="1"/>
</dbReference>
<dbReference type="GO" id="GO:0003700">
    <property type="term" value="F:DNA-binding transcription factor activity"/>
    <property type="evidence" value="ECO:0007669"/>
    <property type="project" value="InterPro"/>
</dbReference>
<dbReference type="InterPro" id="IPR036388">
    <property type="entry name" value="WH-like_DNA-bd_sf"/>
</dbReference>
<dbReference type="InterPro" id="IPR000524">
    <property type="entry name" value="Tscrpt_reg_HTH_GntR"/>
</dbReference>
<dbReference type="SMART" id="SM00345">
    <property type="entry name" value="HTH_GNTR"/>
    <property type="match status" value="1"/>
</dbReference>
<protein>
    <submittedName>
        <fullName evidence="5">UTRA domain-containing protein</fullName>
    </submittedName>
</protein>
<dbReference type="SMART" id="SM00866">
    <property type="entry name" value="UTRA"/>
    <property type="match status" value="1"/>
</dbReference>
<keyword evidence="2" id="KW-0238">DNA-binding</keyword>
<dbReference type="EMBL" id="WOFH01000004">
    <property type="protein sequence ID" value="MUN37199.1"/>
    <property type="molecule type" value="Genomic_DNA"/>
</dbReference>
<keyword evidence="1" id="KW-0805">Transcription regulation</keyword>
<sequence>MAKPAKVVLTSRNNRTYRVPEQEQRIREVTRLRSAGEPRNGNTKRQAVRRRLLAMLDGMDVGDALPSERRLAADLGVSRPTLRQAIDGLVAEGLLDRRHGSGTYVSEPRIAVPLTMTSFTEDMIRRGMRPGGRVLSFRTEAAGARIGRRLAMSPLEEVFTIRRLRLADEATMAIETLYMPRALMPGLRRQDLEGRSFYELLRGNGVEIASGTETIEPTVTTEEEAAELGVPVHTPAFLFERVTRDAEGRPLEYVRSLYRGDRYRLELDLTPPSH</sequence>
<dbReference type="GO" id="GO:0003677">
    <property type="term" value="F:DNA binding"/>
    <property type="evidence" value="ECO:0007669"/>
    <property type="project" value="UniProtKB-KW"/>
</dbReference>
<dbReference type="InterPro" id="IPR050679">
    <property type="entry name" value="Bact_HTH_transcr_reg"/>
</dbReference>
<dbReference type="Pfam" id="PF07702">
    <property type="entry name" value="UTRA"/>
    <property type="match status" value="1"/>
</dbReference>
<dbReference type="SUPFAM" id="SSF46785">
    <property type="entry name" value="Winged helix' DNA-binding domain"/>
    <property type="match status" value="1"/>
</dbReference>
<name>A0A7K1KYH0_9ACTN</name>
<evidence type="ECO:0000313" key="5">
    <source>
        <dbReference type="EMBL" id="MUN37199.1"/>
    </source>
</evidence>
<dbReference type="PROSITE" id="PS50949">
    <property type="entry name" value="HTH_GNTR"/>
    <property type="match status" value="1"/>
</dbReference>
<organism evidence="5 6">
    <name type="scientific">Actinomadura litoris</name>
    <dbReference type="NCBI Taxonomy" id="2678616"/>
    <lineage>
        <taxon>Bacteria</taxon>
        <taxon>Bacillati</taxon>
        <taxon>Actinomycetota</taxon>
        <taxon>Actinomycetes</taxon>
        <taxon>Streptosporangiales</taxon>
        <taxon>Thermomonosporaceae</taxon>
        <taxon>Actinomadura</taxon>
    </lineage>
</organism>
<evidence type="ECO:0000256" key="3">
    <source>
        <dbReference type="ARBA" id="ARBA00023163"/>
    </source>
</evidence>
<dbReference type="PANTHER" id="PTHR44846">
    <property type="entry name" value="MANNOSYL-D-GLYCERATE TRANSPORT/METABOLISM SYSTEM REPRESSOR MNGR-RELATED"/>
    <property type="match status" value="1"/>
</dbReference>
<reference evidence="5 6" key="1">
    <citation type="submission" date="2019-11" db="EMBL/GenBank/DDBJ databases">
        <authorList>
            <person name="Cao P."/>
        </authorList>
    </citation>
    <scope>NUCLEOTIDE SEQUENCE [LARGE SCALE GENOMIC DNA]</scope>
    <source>
        <strain evidence="5 6">NEAU-AAG5</strain>
    </source>
</reference>
<dbReference type="PRINTS" id="PR00035">
    <property type="entry name" value="HTHGNTR"/>
</dbReference>
<dbReference type="Pfam" id="PF00392">
    <property type="entry name" value="GntR"/>
    <property type="match status" value="1"/>
</dbReference>